<feature type="region of interest" description="Disordered" evidence="3">
    <location>
        <begin position="243"/>
        <end position="275"/>
    </location>
</feature>
<feature type="compositionally biased region" description="Low complexity" evidence="3">
    <location>
        <begin position="163"/>
        <end position="177"/>
    </location>
</feature>
<keyword evidence="1" id="KW-0539">Nucleus</keyword>
<name>A0A978UEA0_ZIZJJ</name>
<feature type="compositionally biased region" description="Basic and acidic residues" evidence="3">
    <location>
        <begin position="146"/>
        <end position="162"/>
    </location>
</feature>
<gene>
    <name evidence="5" type="ORF">FEM48_Zijuj12G0159900</name>
</gene>
<dbReference type="AlphaFoldDB" id="A0A978UEA0"/>
<feature type="domain" description="WRC" evidence="4">
    <location>
        <begin position="186"/>
        <end position="230"/>
    </location>
</feature>
<comment type="caution">
    <text evidence="2">Lacks conserved residue(s) required for the propagation of feature annotation.</text>
</comment>
<comment type="caution">
    <text evidence="5">The sequence shown here is derived from an EMBL/GenBank/DDBJ whole genome shotgun (WGS) entry which is preliminary data.</text>
</comment>
<feature type="compositionally biased region" description="Polar residues" evidence="3">
    <location>
        <begin position="336"/>
        <end position="348"/>
    </location>
</feature>
<evidence type="ECO:0000256" key="2">
    <source>
        <dbReference type="PROSITE-ProRule" id="PRU01002"/>
    </source>
</evidence>
<feature type="compositionally biased region" description="Low complexity" evidence="3">
    <location>
        <begin position="252"/>
        <end position="265"/>
    </location>
</feature>
<evidence type="ECO:0000256" key="1">
    <source>
        <dbReference type="ARBA" id="ARBA00023242"/>
    </source>
</evidence>
<dbReference type="PANTHER" id="PTHR34680">
    <property type="entry name" value="EXPRESSED PROTEIN"/>
    <property type="match status" value="1"/>
</dbReference>
<dbReference type="Proteomes" id="UP000813462">
    <property type="component" value="Unassembled WGS sequence"/>
</dbReference>
<reference evidence="5" key="1">
    <citation type="journal article" date="2021" name="Front. Plant Sci.">
        <title>Chromosome-Scale Genome Assembly for Chinese Sour Jujube and Insights Into Its Genome Evolution and Domestication Signature.</title>
        <authorList>
            <person name="Shen L.-Y."/>
            <person name="Luo H."/>
            <person name="Wang X.-L."/>
            <person name="Wang X.-M."/>
            <person name="Qiu X.-J."/>
            <person name="Liu H."/>
            <person name="Zhou S.-S."/>
            <person name="Jia K.-H."/>
            <person name="Nie S."/>
            <person name="Bao Y.-T."/>
            <person name="Zhang R.-G."/>
            <person name="Yun Q.-Z."/>
            <person name="Chai Y.-H."/>
            <person name="Lu J.-Y."/>
            <person name="Li Y."/>
            <person name="Zhao S.-W."/>
            <person name="Mao J.-F."/>
            <person name="Jia S.-G."/>
            <person name="Mao Y.-M."/>
        </authorList>
    </citation>
    <scope>NUCLEOTIDE SEQUENCE</scope>
    <source>
        <strain evidence="5">AT0</strain>
        <tissue evidence="5">Leaf</tissue>
    </source>
</reference>
<feature type="compositionally biased region" description="Acidic residues" evidence="3">
    <location>
        <begin position="352"/>
        <end position="377"/>
    </location>
</feature>
<dbReference type="PROSITE" id="PS51667">
    <property type="entry name" value="WRC"/>
    <property type="match status" value="1"/>
</dbReference>
<feature type="compositionally biased region" description="Acidic residues" evidence="3">
    <location>
        <begin position="317"/>
        <end position="332"/>
    </location>
</feature>
<evidence type="ECO:0000259" key="4">
    <source>
        <dbReference type="PROSITE" id="PS51667"/>
    </source>
</evidence>
<dbReference type="EMBL" id="JAEACU010000012">
    <property type="protein sequence ID" value="KAH7513093.1"/>
    <property type="molecule type" value="Genomic_DNA"/>
</dbReference>
<feature type="region of interest" description="Disordered" evidence="3">
    <location>
        <begin position="130"/>
        <end position="181"/>
    </location>
</feature>
<accession>A0A978UEA0</accession>
<dbReference type="Pfam" id="PF08879">
    <property type="entry name" value="WRC"/>
    <property type="match status" value="1"/>
</dbReference>
<feature type="compositionally biased region" description="Basic residues" evidence="3">
    <location>
        <begin position="384"/>
        <end position="399"/>
    </location>
</feature>
<evidence type="ECO:0000313" key="6">
    <source>
        <dbReference type="Proteomes" id="UP000813462"/>
    </source>
</evidence>
<feature type="region of interest" description="Disordered" evidence="3">
    <location>
        <begin position="297"/>
        <end position="399"/>
    </location>
</feature>
<evidence type="ECO:0000256" key="3">
    <source>
        <dbReference type="SAM" id="MobiDB-lite"/>
    </source>
</evidence>
<evidence type="ECO:0000313" key="5">
    <source>
        <dbReference type="EMBL" id="KAH7513093.1"/>
    </source>
</evidence>
<sequence>MRIRKNAKLSPLLFSSHASAPEVLQTHVCQLNQSPWDVIPFAQDSNQLPKCSIRLMGFPHYSVLSPGFPFSFLFFICRSIFLQTEGEDSFTGNGSLGDSIGAVESVASMMDISDEKASVLTVKAENMAIIDDNGGGGGDDDEEDEIIKGSDDSKYRQRRIESSENNNNNSNSKRSSSSGGGAAAMSKIIIHCQKNDGKGWQCKKEAKEGHNFCEHHLSLLRSYSSSNNNNNAAGASAINLPSHSISSKKVQTTLSRRTRGSSGTRSAKKSGSISNNNPYEFYYYSGFGPLWGRKRGDRGGGAVDHNKNENVENNVVVDDDDDDDDDDDVDNDNDGKNAQTTTRSSSSRMDNEGFDYVDEDDDDDDDGDDDEDDDDGSGGDSGKKRMRKPVKARSLKSLM</sequence>
<proteinExistence type="predicted"/>
<dbReference type="InterPro" id="IPR014977">
    <property type="entry name" value="WRC_dom"/>
</dbReference>
<dbReference type="PANTHER" id="PTHR34680:SF3">
    <property type="entry name" value="EXPRESSED PROTEIN"/>
    <property type="match status" value="1"/>
</dbReference>
<organism evidence="5 6">
    <name type="scientific">Ziziphus jujuba var. spinosa</name>
    <dbReference type="NCBI Taxonomy" id="714518"/>
    <lineage>
        <taxon>Eukaryota</taxon>
        <taxon>Viridiplantae</taxon>
        <taxon>Streptophyta</taxon>
        <taxon>Embryophyta</taxon>
        <taxon>Tracheophyta</taxon>
        <taxon>Spermatophyta</taxon>
        <taxon>Magnoliopsida</taxon>
        <taxon>eudicotyledons</taxon>
        <taxon>Gunneridae</taxon>
        <taxon>Pentapetalae</taxon>
        <taxon>rosids</taxon>
        <taxon>fabids</taxon>
        <taxon>Rosales</taxon>
        <taxon>Rhamnaceae</taxon>
        <taxon>Paliureae</taxon>
        <taxon>Ziziphus</taxon>
    </lineage>
</organism>
<protein>
    <recommendedName>
        <fullName evidence="4">WRC domain-containing protein</fullName>
    </recommendedName>
</protein>